<feature type="transmembrane region" description="Helical" evidence="6">
    <location>
        <begin position="233"/>
        <end position="266"/>
    </location>
</feature>
<sequence length="640" mass="74133">MIFQLALRNIKRSFGVYRVYLTSLIFATAIYFIFSNLKYNRQLLNNLDNANYIQLGFNMSAVVLFFVMAIFIFFSSNYFLRERKKEIGTYFLLGMRRYQVRATLFIETFTMSLIALCSGLLCGVFFSKLATMILFKFVGFDKASGFSFSYPALIETVVVFTSLIFLTAVTGMYRVKNFPIINLIQPKEKKYKPYLTVLFSTIGLVLILFGYSIACLFDAEGEKILNISLFLWIPLVTLLVCVGTYFVIQSLFPLLLTVLATLKIYVYRGTNMIWIEQLRSRMHSQVVMITTITILSAVTMTAFCIVNSLFYKTTIDVRNNPMINYQLLNGNPKMYDEALAKVDQRKLDFKIHTSFLTGDIEVPKMVNNPYNIRVIPWEDYHKIARKFNFRPSEKILGNESIFLYSKNNEGINFSANQKSVVYKIGNEKVHLKTTEIREKENVFSPYNSILVVSNQLYYELSQKTKATPVYYINLKPFTDSRELVTQMNEVVSHYHGASVISIEEDKNWSKLTFGMILYIGLFLSLVFIVTTGTIIYFKQIIDATKDIQTYKILYKMGVSYEEMRMIVAKQLGFIFIVPLFIAMSHCLFALFAYFKLLGFQFDISIVFSLSIYAVIYLCYYVMAVYHYLKIVCPPEMRTNI</sequence>
<dbReference type="AlphaFoldDB" id="A0A1D2L9L4"/>
<feature type="transmembrane region" description="Helical" evidence="6">
    <location>
        <begin position="57"/>
        <end position="80"/>
    </location>
</feature>
<organism evidence="8 9">
    <name type="scientific">Brochothrix thermosphacta</name>
    <name type="common">Microbacterium thermosphactum</name>
    <dbReference type="NCBI Taxonomy" id="2756"/>
    <lineage>
        <taxon>Bacteria</taxon>
        <taxon>Bacillati</taxon>
        <taxon>Bacillota</taxon>
        <taxon>Bacilli</taxon>
        <taxon>Bacillales</taxon>
        <taxon>Listeriaceae</taxon>
        <taxon>Brochothrix</taxon>
    </lineage>
</organism>
<feature type="transmembrane region" description="Helical" evidence="6">
    <location>
        <begin position="194"/>
        <end position="213"/>
    </location>
</feature>
<dbReference type="RefSeq" id="WP_029090563.1">
    <property type="nucleotide sequence ID" value="NZ_CBCPHX010000002.1"/>
</dbReference>
<dbReference type="PANTHER" id="PTHR46795:SF3">
    <property type="entry name" value="ABC TRANSPORTER PERMEASE"/>
    <property type="match status" value="1"/>
</dbReference>
<comment type="subcellular location">
    <subcellularLocation>
        <location evidence="1 6">Cell membrane</location>
        <topology evidence="1 6">Multi-pass membrane protein</topology>
    </subcellularLocation>
</comment>
<dbReference type="EMBL" id="CP023483">
    <property type="protein sequence ID" value="ATF26572.1"/>
    <property type="molecule type" value="Genomic_DNA"/>
</dbReference>
<dbReference type="InterPro" id="IPR052536">
    <property type="entry name" value="ABC-4_Integral_Memb_Prot"/>
</dbReference>
<dbReference type="STRING" id="2756.BFR44_08100"/>
<evidence type="ECO:0000256" key="4">
    <source>
        <dbReference type="ARBA" id="ARBA00022989"/>
    </source>
</evidence>
<feature type="domain" description="ABC3 transporter permease C-terminal" evidence="7">
    <location>
        <begin position="59"/>
        <end position="178"/>
    </location>
</feature>
<keyword evidence="2 6" id="KW-1003">Cell membrane</keyword>
<dbReference type="PANTHER" id="PTHR46795">
    <property type="entry name" value="ABC TRANSPORTER PERMEASE-RELATED-RELATED"/>
    <property type="match status" value="1"/>
</dbReference>
<keyword evidence="6" id="KW-0813">Transport</keyword>
<evidence type="ECO:0000256" key="6">
    <source>
        <dbReference type="PIRNR" id="PIRNR018968"/>
    </source>
</evidence>
<feature type="transmembrane region" description="Helical" evidence="6">
    <location>
        <begin position="515"/>
        <end position="537"/>
    </location>
</feature>
<dbReference type="OrthoDB" id="1705903at2"/>
<evidence type="ECO:0000313" key="8">
    <source>
        <dbReference type="EMBL" id="ATF26572.1"/>
    </source>
</evidence>
<evidence type="ECO:0000256" key="3">
    <source>
        <dbReference type="ARBA" id="ARBA00022692"/>
    </source>
</evidence>
<dbReference type="Pfam" id="PF02687">
    <property type="entry name" value="FtsX"/>
    <property type="match status" value="1"/>
</dbReference>
<dbReference type="KEGG" id="bths:CNY62_09300"/>
<keyword evidence="9" id="KW-1185">Reference proteome</keyword>
<evidence type="ECO:0000256" key="1">
    <source>
        <dbReference type="ARBA" id="ARBA00004651"/>
    </source>
</evidence>
<keyword evidence="4 6" id="KW-1133">Transmembrane helix</keyword>
<evidence type="ECO:0000256" key="5">
    <source>
        <dbReference type="ARBA" id="ARBA00023136"/>
    </source>
</evidence>
<dbReference type="GO" id="GO:0055085">
    <property type="term" value="P:transmembrane transport"/>
    <property type="evidence" value="ECO:0007669"/>
    <property type="project" value="UniProtKB-UniRule"/>
</dbReference>
<feature type="transmembrane region" description="Helical" evidence="6">
    <location>
        <begin position="146"/>
        <end position="173"/>
    </location>
</feature>
<feature type="transmembrane region" description="Helical" evidence="6">
    <location>
        <begin position="571"/>
        <end position="593"/>
    </location>
</feature>
<protein>
    <submittedName>
        <fullName evidence="8">ABC transporter permease</fullName>
    </submittedName>
</protein>
<reference evidence="8 9" key="1">
    <citation type="submission" date="2017-09" db="EMBL/GenBank/DDBJ databases">
        <title>Complete Genome Sequences of Two Strains of the Meat Spoilage Bacterium Brochothrix thermosphacta Isolated from Ground Chicken.</title>
        <authorList>
            <person name="Paoli G.C."/>
            <person name="Wijey C."/>
            <person name="Chen C.-Y."/>
            <person name="Nguyen L."/>
            <person name="Yan X."/>
            <person name="Irwin P.L."/>
        </authorList>
    </citation>
    <scope>NUCLEOTIDE SEQUENCE [LARGE SCALE GENOMIC DNA]</scope>
    <source>
        <strain evidence="8 9">BI</strain>
    </source>
</reference>
<comment type="similarity">
    <text evidence="6">Belongs to the ABC-4 integral membrane protein family.</text>
</comment>
<dbReference type="PIRSF" id="PIRSF018968">
    <property type="entry name" value="ABC_permease_BceB"/>
    <property type="match status" value="1"/>
</dbReference>
<feature type="transmembrane region" description="Helical" evidence="6">
    <location>
        <begin position="286"/>
        <end position="311"/>
    </location>
</feature>
<dbReference type="Proteomes" id="UP000243591">
    <property type="component" value="Chromosome"/>
</dbReference>
<proteinExistence type="inferred from homology"/>
<feature type="transmembrane region" description="Helical" evidence="6">
    <location>
        <begin position="20"/>
        <end position="37"/>
    </location>
</feature>
<evidence type="ECO:0000256" key="2">
    <source>
        <dbReference type="ARBA" id="ARBA00022475"/>
    </source>
</evidence>
<gene>
    <name evidence="8" type="ORF">CNY62_09300</name>
</gene>
<evidence type="ECO:0000259" key="7">
    <source>
        <dbReference type="Pfam" id="PF02687"/>
    </source>
</evidence>
<dbReference type="InterPro" id="IPR003838">
    <property type="entry name" value="ABC3_permease_C"/>
</dbReference>
<evidence type="ECO:0000313" key="9">
    <source>
        <dbReference type="Proteomes" id="UP000243591"/>
    </source>
</evidence>
<dbReference type="GO" id="GO:0005886">
    <property type="term" value="C:plasma membrane"/>
    <property type="evidence" value="ECO:0007669"/>
    <property type="project" value="UniProtKB-SubCell"/>
</dbReference>
<feature type="transmembrane region" description="Helical" evidence="6">
    <location>
        <begin position="101"/>
        <end position="126"/>
    </location>
</feature>
<feature type="transmembrane region" description="Helical" evidence="6">
    <location>
        <begin position="605"/>
        <end position="628"/>
    </location>
</feature>
<accession>A0A1D2L9L4</accession>
<keyword evidence="3 6" id="KW-0812">Transmembrane</keyword>
<keyword evidence="5 6" id="KW-0472">Membrane</keyword>
<name>A0A1D2L9L4_BROTH</name>
<dbReference type="InterPro" id="IPR027022">
    <property type="entry name" value="ABC_permease_BceB-typ"/>
</dbReference>